<dbReference type="EMBL" id="AP018174">
    <property type="protein sequence ID" value="BAY19335.1"/>
    <property type="molecule type" value="Genomic_DNA"/>
</dbReference>
<sequence>MKHIKTRSLAHLSQVIVAATSVAMLSPIFSAAAAPRFSTTIAQTPVNSTSQQLLADELSSNSSDLPESVKVAVLQDISERTGTKTSALRVVKAQQQTWSDGCLGLKADDNCSQAIVPGWHVVVANVKQVWVYRTDESGSVAKLDEESTQSLTTLISRRETSTRQTSGTAIKRTVLAQRSTEVSAASTAVKAKKTGFSLAILQASGDFPEVIARISVKSKRHKDFLKERFLGDYKYKLKHKAKFVKGIKAGDRVVVRLYDTQNRFIGYSEFECLSAFSSVNLVLSANPSEYQVVRTVYGVDADEDGTIDSGTSTYDYFTQVSDQRVTFLSSSQTVNVSQFEAEGLSSVATNSVYSSSFTSGKFALARQTISTFSYNLAEALKAEPGRLVELNEVSDDDSSSYDIGQMMMSYRAIGVAQGIQVKFSDVSTNHWANDFIAELSALQVIQGFPDGTFRPDEQVTRAQFAAMISQAFEKVNIRQAVSFRDVTTKYWAYSAIREAYSTGFLGISGNKFNPTQALSRLEVLLSLARGLNYTFSGSTESILAAYSDAATIRSDVRNAIAALTERGIVVNYPNVQTLNADKVATRAEVVALIYKALVSTGEAAEINSQYAVEQTQQQAEVEENSVTEDRKLRRHCNQGIGNGSEGCDPGNSHPHGGSNDEGGRTPGRR</sequence>
<dbReference type="PANTHER" id="PTHR43308:SF5">
    <property type="entry name" value="S-LAYER PROTEIN _ PEPTIDOGLYCAN ENDO-BETA-N-ACETYLGLUCOSAMINIDASE"/>
    <property type="match status" value="1"/>
</dbReference>
<feature type="chain" id="PRO_5012848512" evidence="2">
    <location>
        <begin position="34"/>
        <end position="669"/>
    </location>
</feature>
<feature type="domain" description="SLH" evidence="3">
    <location>
        <begin position="483"/>
        <end position="541"/>
    </location>
</feature>
<dbReference type="Pfam" id="PF00395">
    <property type="entry name" value="SLH"/>
    <property type="match status" value="2"/>
</dbReference>
<dbReference type="InterPro" id="IPR001119">
    <property type="entry name" value="SLH_dom"/>
</dbReference>
<reference evidence="4 5" key="1">
    <citation type="submission" date="2017-06" db="EMBL/GenBank/DDBJ databases">
        <title>Genome sequencing of cyanobaciteial culture collection at National Institute for Environmental Studies (NIES).</title>
        <authorList>
            <person name="Hirose Y."/>
            <person name="Shimura Y."/>
            <person name="Fujisawa T."/>
            <person name="Nakamura Y."/>
            <person name="Kawachi M."/>
        </authorList>
    </citation>
    <scope>NUCLEOTIDE SEQUENCE [LARGE SCALE GENOMIC DNA]</scope>
    <source>
        <strain evidence="4 5">NIES-21</strain>
    </source>
</reference>
<gene>
    <name evidence="4" type="ORF">NIES21_51960</name>
</gene>
<feature type="signal peptide" evidence="2">
    <location>
        <begin position="1"/>
        <end position="33"/>
    </location>
</feature>
<evidence type="ECO:0000256" key="2">
    <source>
        <dbReference type="SAM" id="SignalP"/>
    </source>
</evidence>
<accession>A0A1Z4GP80</accession>
<evidence type="ECO:0000259" key="3">
    <source>
        <dbReference type="PROSITE" id="PS51272"/>
    </source>
</evidence>
<dbReference type="OrthoDB" id="9759810at2"/>
<dbReference type="AlphaFoldDB" id="A0A1Z4GP80"/>
<evidence type="ECO:0000256" key="1">
    <source>
        <dbReference type="SAM" id="MobiDB-lite"/>
    </source>
</evidence>
<dbReference type="Proteomes" id="UP000218287">
    <property type="component" value="Chromosome"/>
</dbReference>
<feature type="region of interest" description="Disordered" evidence="1">
    <location>
        <begin position="622"/>
        <end position="669"/>
    </location>
</feature>
<keyword evidence="5" id="KW-1185">Reference proteome</keyword>
<dbReference type="PROSITE" id="PS51272">
    <property type="entry name" value="SLH"/>
    <property type="match status" value="3"/>
</dbReference>
<dbReference type="InterPro" id="IPR051465">
    <property type="entry name" value="Cell_Envelope_Struct_Comp"/>
</dbReference>
<evidence type="ECO:0000313" key="4">
    <source>
        <dbReference type="EMBL" id="BAY19335.1"/>
    </source>
</evidence>
<evidence type="ECO:0000313" key="5">
    <source>
        <dbReference type="Proteomes" id="UP000218287"/>
    </source>
</evidence>
<feature type="domain" description="SLH" evidence="3">
    <location>
        <begin position="419"/>
        <end position="482"/>
    </location>
</feature>
<name>A0A1Z4GP80_9CYAN</name>
<feature type="domain" description="SLH" evidence="3">
    <location>
        <begin position="543"/>
        <end position="607"/>
    </location>
</feature>
<organism evidence="4 5">
    <name type="scientific">Anabaenopsis circularis NIES-21</name>
    <dbReference type="NCBI Taxonomy" id="1085406"/>
    <lineage>
        <taxon>Bacteria</taxon>
        <taxon>Bacillati</taxon>
        <taxon>Cyanobacteriota</taxon>
        <taxon>Cyanophyceae</taxon>
        <taxon>Nostocales</taxon>
        <taxon>Nodulariaceae</taxon>
        <taxon>Anabaenopsis</taxon>
    </lineage>
</organism>
<proteinExistence type="predicted"/>
<protein>
    <submittedName>
        <fullName evidence="4">S-layer domain-containing protein</fullName>
    </submittedName>
</protein>
<keyword evidence="2" id="KW-0732">Signal</keyword>
<dbReference type="PANTHER" id="PTHR43308">
    <property type="entry name" value="OUTER MEMBRANE PROTEIN ALPHA-RELATED"/>
    <property type="match status" value="1"/>
</dbReference>